<feature type="domain" description="Methyltransferase" evidence="1">
    <location>
        <begin position="102"/>
        <end position="198"/>
    </location>
</feature>
<dbReference type="KEGG" id="cyn:Cyan7425_3023"/>
<sequence>MTETHPATANFFSTILQSLIRQDPLGWYKDEKWYQEAVLIQNSEFSYPAYYTAHHFHNVTDGYLSVVAALSYDLVSPLLLLPGEQVVRQELLQSIAHSPTRILDLGCGTGTATLMLKQAVPRAEVTGLDLSPYMLSRAIHKTRAAGLEVEFVQGNAECTHFATESFDLVVASFLLHETPALVSQAILRECHRLLSVGGRLVILDGHQHNLRGLTRWDHLFGEPYLQDYSWNSTNAWMEAAGLTGVKTEPIWWLYQLSHGLKQS</sequence>
<dbReference type="PANTHER" id="PTHR42912">
    <property type="entry name" value="METHYLTRANSFERASE"/>
    <property type="match status" value="1"/>
</dbReference>
<dbReference type="AlphaFoldDB" id="B8HLZ8"/>
<accession>B8HLZ8</accession>
<dbReference type="OrthoDB" id="505670at2"/>
<dbReference type="GO" id="GO:0008168">
    <property type="term" value="F:methyltransferase activity"/>
    <property type="evidence" value="ECO:0007669"/>
    <property type="project" value="UniProtKB-KW"/>
</dbReference>
<organism evidence="2">
    <name type="scientific">Cyanothece sp. (strain PCC 7425 / ATCC 29141)</name>
    <dbReference type="NCBI Taxonomy" id="395961"/>
    <lineage>
        <taxon>Bacteria</taxon>
        <taxon>Bacillati</taxon>
        <taxon>Cyanobacteriota</taxon>
        <taxon>Cyanophyceae</taxon>
        <taxon>Gomontiellales</taxon>
        <taxon>Cyanothecaceae</taxon>
        <taxon>Cyanothece</taxon>
    </lineage>
</organism>
<keyword evidence="2" id="KW-0808">Transferase</keyword>
<dbReference type="InterPro" id="IPR050508">
    <property type="entry name" value="Methyltransf_Superfamily"/>
</dbReference>
<dbReference type="Gene3D" id="3.40.50.150">
    <property type="entry name" value="Vaccinia Virus protein VP39"/>
    <property type="match status" value="1"/>
</dbReference>
<dbReference type="HOGENOM" id="CLU_053941_0_0_3"/>
<gene>
    <name evidence="2" type="ordered locus">Cyan7425_3023</name>
</gene>
<name>B8HLZ8_CYAP4</name>
<reference evidence="2" key="1">
    <citation type="submission" date="2009-01" db="EMBL/GenBank/DDBJ databases">
        <title>Complete sequence of chromosome Cyanothece sp. PCC 7425.</title>
        <authorList>
            <consortium name="US DOE Joint Genome Institute"/>
            <person name="Lucas S."/>
            <person name="Copeland A."/>
            <person name="Lapidus A."/>
            <person name="Glavina del Rio T."/>
            <person name="Dalin E."/>
            <person name="Tice H."/>
            <person name="Bruce D."/>
            <person name="Goodwin L."/>
            <person name="Pitluck S."/>
            <person name="Sims D."/>
            <person name="Meineke L."/>
            <person name="Brettin T."/>
            <person name="Detter J.C."/>
            <person name="Han C."/>
            <person name="Larimer F."/>
            <person name="Land M."/>
            <person name="Hauser L."/>
            <person name="Kyrpides N."/>
            <person name="Ovchinnikova G."/>
            <person name="Liberton M."/>
            <person name="Stoeckel J."/>
            <person name="Banerjee A."/>
            <person name="Singh A."/>
            <person name="Page L."/>
            <person name="Sato H."/>
            <person name="Zhao L."/>
            <person name="Sherman L."/>
            <person name="Pakrasi H."/>
            <person name="Richardson P."/>
        </authorList>
    </citation>
    <scope>NUCLEOTIDE SEQUENCE</scope>
    <source>
        <strain evidence="2">PCC 7425</strain>
    </source>
</reference>
<proteinExistence type="predicted"/>
<dbReference type="EMBL" id="CP001344">
    <property type="protein sequence ID" value="ACL45358.1"/>
    <property type="molecule type" value="Genomic_DNA"/>
</dbReference>
<dbReference type="Pfam" id="PF13649">
    <property type="entry name" value="Methyltransf_25"/>
    <property type="match status" value="1"/>
</dbReference>
<dbReference type="GO" id="GO:0032259">
    <property type="term" value="P:methylation"/>
    <property type="evidence" value="ECO:0007669"/>
    <property type="project" value="UniProtKB-KW"/>
</dbReference>
<dbReference type="InterPro" id="IPR029063">
    <property type="entry name" value="SAM-dependent_MTases_sf"/>
</dbReference>
<protein>
    <submittedName>
        <fullName evidence="2">Methyltransferase type 11</fullName>
    </submittedName>
</protein>
<dbReference type="SUPFAM" id="SSF53335">
    <property type="entry name" value="S-adenosyl-L-methionine-dependent methyltransferases"/>
    <property type="match status" value="1"/>
</dbReference>
<dbReference type="CDD" id="cd02440">
    <property type="entry name" value="AdoMet_MTases"/>
    <property type="match status" value="1"/>
</dbReference>
<evidence type="ECO:0000259" key="1">
    <source>
        <dbReference type="Pfam" id="PF13649"/>
    </source>
</evidence>
<dbReference type="InterPro" id="IPR041698">
    <property type="entry name" value="Methyltransf_25"/>
</dbReference>
<keyword evidence="2" id="KW-0489">Methyltransferase</keyword>
<dbReference type="STRING" id="395961.Cyan7425_3023"/>
<dbReference type="eggNOG" id="COG2226">
    <property type="taxonomic scope" value="Bacteria"/>
</dbReference>
<evidence type="ECO:0000313" key="2">
    <source>
        <dbReference type="EMBL" id="ACL45358.1"/>
    </source>
</evidence>